<dbReference type="Proteomes" id="UP000762676">
    <property type="component" value="Unassembled WGS sequence"/>
</dbReference>
<dbReference type="EMBL" id="BMAT01013293">
    <property type="protein sequence ID" value="GFS09540.1"/>
    <property type="molecule type" value="Genomic_DNA"/>
</dbReference>
<dbReference type="AlphaFoldDB" id="A0AAV4II21"/>
<gene>
    <name evidence="2" type="ORF">ElyMa_006624300</name>
</gene>
<sequence length="118" mass="12945">MREDYTRIYETEAVVHLLISALLSSSNSACPSLREIPGPTENQSAWHAGTRSESHLGERGDLPGLGASTRVSLASDQYSHDQIVMRVGTIRHGTAQHGTAPHAIRHDTTRDGFVRIWS</sequence>
<name>A0AAV4II21_9GAST</name>
<protein>
    <submittedName>
        <fullName evidence="2">Uncharacterized protein</fullName>
    </submittedName>
</protein>
<feature type="region of interest" description="Disordered" evidence="1">
    <location>
        <begin position="33"/>
        <end position="64"/>
    </location>
</feature>
<feature type="compositionally biased region" description="Basic and acidic residues" evidence="1">
    <location>
        <begin position="50"/>
        <end position="61"/>
    </location>
</feature>
<accession>A0AAV4II21</accession>
<evidence type="ECO:0000256" key="1">
    <source>
        <dbReference type="SAM" id="MobiDB-lite"/>
    </source>
</evidence>
<proteinExistence type="predicted"/>
<organism evidence="2 3">
    <name type="scientific">Elysia marginata</name>
    <dbReference type="NCBI Taxonomy" id="1093978"/>
    <lineage>
        <taxon>Eukaryota</taxon>
        <taxon>Metazoa</taxon>
        <taxon>Spiralia</taxon>
        <taxon>Lophotrochozoa</taxon>
        <taxon>Mollusca</taxon>
        <taxon>Gastropoda</taxon>
        <taxon>Heterobranchia</taxon>
        <taxon>Euthyneura</taxon>
        <taxon>Panpulmonata</taxon>
        <taxon>Sacoglossa</taxon>
        <taxon>Placobranchoidea</taxon>
        <taxon>Plakobranchidae</taxon>
        <taxon>Elysia</taxon>
    </lineage>
</organism>
<evidence type="ECO:0000313" key="2">
    <source>
        <dbReference type="EMBL" id="GFS09540.1"/>
    </source>
</evidence>
<keyword evidence="3" id="KW-1185">Reference proteome</keyword>
<reference evidence="2 3" key="1">
    <citation type="journal article" date="2021" name="Elife">
        <title>Chloroplast acquisition without the gene transfer in kleptoplastic sea slugs, Plakobranchus ocellatus.</title>
        <authorList>
            <person name="Maeda T."/>
            <person name="Takahashi S."/>
            <person name="Yoshida T."/>
            <person name="Shimamura S."/>
            <person name="Takaki Y."/>
            <person name="Nagai Y."/>
            <person name="Toyoda A."/>
            <person name="Suzuki Y."/>
            <person name="Arimoto A."/>
            <person name="Ishii H."/>
            <person name="Satoh N."/>
            <person name="Nishiyama T."/>
            <person name="Hasebe M."/>
            <person name="Maruyama T."/>
            <person name="Minagawa J."/>
            <person name="Obokata J."/>
            <person name="Shigenobu S."/>
        </authorList>
    </citation>
    <scope>NUCLEOTIDE SEQUENCE [LARGE SCALE GENOMIC DNA]</scope>
</reference>
<comment type="caution">
    <text evidence="2">The sequence shown here is derived from an EMBL/GenBank/DDBJ whole genome shotgun (WGS) entry which is preliminary data.</text>
</comment>
<evidence type="ECO:0000313" key="3">
    <source>
        <dbReference type="Proteomes" id="UP000762676"/>
    </source>
</evidence>